<dbReference type="PANTHER" id="PTHR14084">
    <property type="entry name" value="KYNURENINASE"/>
    <property type="match status" value="1"/>
</dbReference>
<feature type="binding site" evidence="4">
    <location>
        <position position="221"/>
    </location>
    <ligand>
        <name>pyridoxal 5'-phosphate</name>
        <dbReference type="ChEBI" id="CHEBI:597326"/>
    </ligand>
</feature>
<dbReference type="OrthoDB" id="5978656at2759"/>
<dbReference type="Pfam" id="PF00266">
    <property type="entry name" value="Aminotran_5"/>
    <property type="match status" value="1"/>
</dbReference>
<dbReference type="GO" id="GO:0030429">
    <property type="term" value="F:kynureninase activity"/>
    <property type="evidence" value="ECO:0007669"/>
    <property type="project" value="UniProtKB-UniRule"/>
</dbReference>
<dbReference type="Pfam" id="PF22580">
    <property type="entry name" value="KYNU_C"/>
    <property type="match status" value="1"/>
</dbReference>
<dbReference type="UniPathway" id="UPA00253">
    <property type="reaction ID" value="UER00329"/>
</dbReference>
<evidence type="ECO:0000313" key="6">
    <source>
        <dbReference type="EMBL" id="KAG0128522.1"/>
    </source>
</evidence>
<comment type="pathway">
    <text evidence="4">Cofactor biosynthesis; NAD(+) biosynthesis; quinolinate from L-kynurenine: step 2/3.</text>
</comment>
<dbReference type="HAMAP" id="MF_01970">
    <property type="entry name" value="Kynureninase"/>
    <property type="match status" value="1"/>
</dbReference>
<dbReference type="EMBL" id="JADDUC010000013">
    <property type="protein sequence ID" value="KAG0128522.1"/>
    <property type="molecule type" value="Genomic_DNA"/>
</dbReference>
<keyword evidence="1 4" id="KW-0662">Pyridine nucleotide biosynthesis</keyword>
<feature type="binding site" evidence="4">
    <location>
        <position position="373"/>
    </location>
    <ligand>
        <name>pyridoxal 5'-phosphate</name>
        <dbReference type="ChEBI" id="CHEBI:597326"/>
    </ligand>
</feature>
<evidence type="ECO:0000313" key="7">
    <source>
        <dbReference type="EMBL" id="KAI1237379.1"/>
    </source>
</evidence>
<dbReference type="GO" id="GO:0043420">
    <property type="term" value="P:anthranilate metabolic process"/>
    <property type="evidence" value="ECO:0007669"/>
    <property type="project" value="UniProtKB-UniRule"/>
</dbReference>
<evidence type="ECO:0000256" key="4">
    <source>
        <dbReference type="HAMAP-Rule" id="MF_03017"/>
    </source>
</evidence>
<dbReference type="SUPFAM" id="SSF53383">
    <property type="entry name" value="PLP-dependent transferases"/>
    <property type="match status" value="2"/>
</dbReference>
<feature type="binding site" evidence="4">
    <location>
        <position position="343"/>
    </location>
    <ligand>
        <name>pyridoxal 5'-phosphate</name>
        <dbReference type="ChEBI" id="CHEBI:597326"/>
    </ligand>
</feature>
<dbReference type="GO" id="GO:0030170">
    <property type="term" value="F:pyridoxal phosphate binding"/>
    <property type="evidence" value="ECO:0007669"/>
    <property type="project" value="UniProtKB-UniRule"/>
</dbReference>
<dbReference type="NCBIfam" id="TIGR01814">
    <property type="entry name" value="kynureninase"/>
    <property type="match status" value="1"/>
</dbReference>
<dbReference type="GO" id="GO:0019805">
    <property type="term" value="P:quinolinate biosynthetic process"/>
    <property type="evidence" value="ECO:0007669"/>
    <property type="project" value="UniProtKB-UniRule"/>
</dbReference>
<dbReference type="EC" id="3.7.1.3" evidence="4"/>
<reference evidence="7" key="3">
    <citation type="submission" date="2022-01" db="EMBL/GenBank/DDBJ databases">
        <authorList>
            <person name="Rubenstein D.R."/>
        </authorList>
    </citation>
    <scope>NUCLEOTIDE SEQUENCE</scope>
    <source>
        <strain evidence="7">SS15</strain>
        <tissue evidence="7">Liver</tissue>
    </source>
</reference>
<comment type="subunit">
    <text evidence="4">Homodimer.</text>
</comment>
<sequence length="563" mass="63623">MDPSSPVLPASILEQTALQLGCSPTDKKLAFHLDEKDELKHLRECFYIPKIKDLPPTDLALVNGEESCVYFIGNSLGLQPRKVKTYLDEELDKWARTGVHGHFNGKRPWALADECILDLMAGLAGAKRQEIALMNGLTVNLHLLMLSFFKPTSRRYKILLEARAFPSDHYAMESQLRLHGLDVEKSMVLLQPRQGEETLRIEDILAVIEEEGDSIAVILFSGVQYYTGQLFDIPRITKAGQKKHSVTRSSGDCVLHEEIALWEQSFRQMNAKLFGKAVLWQILPPLSREVSSPRSQHCSDSTDEFSRDRHNGCLVGFDLAHAVGNVELHLHDWGVDFACWCSYKYLNSGAGGLAGAYIHEKHSKSIKPTLIGWWGHDFKTRFLMENKLQLSEGINGFRLSNPPILLVCALHASLEVFSQTTMKALRKKSILLTGYLEYLIKHYYSEDKTNPEKPFVRIITPSRIEERGCQLTLSFSLPIKSVFKELEKRGVAVSKSNFIFLTINKLLICFYSNCDMREPNALRVAPVPLYNSFLDVHRFIEILGSAITYSKQTANNTVLSGSY</sequence>
<dbReference type="InterPro" id="IPR000192">
    <property type="entry name" value="Aminotrans_V_dom"/>
</dbReference>
<feature type="binding site" evidence="4">
    <location>
        <position position="401"/>
    </location>
    <ligand>
        <name>pyridoxal 5'-phosphate</name>
        <dbReference type="ChEBI" id="CHEBI:597326"/>
    </ligand>
</feature>
<protein>
    <recommendedName>
        <fullName evidence="4">Kynureninase</fullName>
        <ecNumber evidence="4">3.7.1.3</ecNumber>
    </recommendedName>
    <alternativeName>
        <fullName evidence="4">L-kynurenine hydrolase</fullName>
    </alternativeName>
</protein>
<dbReference type="GO" id="GO:0019441">
    <property type="term" value="P:L-tryptophan catabolic process to kynurenine"/>
    <property type="evidence" value="ECO:0007669"/>
    <property type="project" value="TreeGrafter"/>
</dbReference>
<accession>A0A835P058</accession>
<proteinExistence type="inferred from homology"/>
<evidence type="ECO:0000259" key="5">
    <source>
        <dbReference type="Pfam" id="PF00266"/>
    </source>
</evidence>
<keyword evidence="4" id="KW-0963">Cytoplasm</keyword>
<dbReference type="Gene3D" id="3.40.640.10">
    <property type="entry name" value="Type I PLP-dependent aspartate aminotransferase-like (Major domain)"/>
    <property type="match status" value="2"/>
</dbReference>
<comment type="pathway">
    <text evidence="4">Amino-acid degradation; L-kynurenine degradation; L-alanine and anthranilate from L-kynurenine: step 1/1.</text>
</comment>
<dbReference type="PANTHER" id="PTHR14084:SF0">
    <property type="entry name" value="KYNURENINASE"/>
    <property type="match status" value="1"/>
</dbReference>
<comment type="function">
    <text evidence="4">Catalyzes the cleavage of L-kynurenine (L-Kyn) and L-3-hydroxykynurenine (L-3OHKyn) into anthranilic acid (AA) and 3-hydroxyanthranilic acid (3-OHAA), respectively.</text>
</comment>
<dbReference type="Proteomes" id="UP000618051">
    <property type="component" value="Unassembled WGS sequence"/>
</dbReference>
<dbReference type="UniPathway" id="UPA00334">
    <property type="reaction ID" value="UER00455"/>
</dbReference>
<dbReference type="AlphaFoldDB" id="A0A835P058"/>
<comment type="catalytic activity">
    <reaction evidence="4">
        <text>L-kynurenine + H2O = anthranilate + L-alanine + H(+)</text>
        <dbReference type="Rhea" id="RHEA:16813"/>
        <dbReference type="ChEBI" id="CHEBI:15377"/>
        <dbReference type="ChEBI" id="CHEBI:15378"/>
        <dbReference type="ChEBI" id="CHEBI:16567"/>
        <dbReference type="ChEBI" id="CHEBI:57959"/>
        <dbReference type="ChEBI" id="CHEBI:57972"/>
        <dbReference type="EC" id="3.7.1.3"/>
    </reaction>
</comment>
<keyword evidence="3 4" id="KW-0663">Pyridoxal phosphate</keyword>
<feature type="binding site" evidence="4">
    <location>
        <position position="321"/>
    </location>
    <ligand>
        <name>pyridoxal 5'-phosphate</name>
        <dbReference type="ChEBI" id="CHEBI:597326"/>
    </ligand>
</feature>
<keyword evidence="8" id="KW-1185">Reference proteome</keyword>
<comment type="subcellular location">
    <subcellularLocation>
        <location evidence="4">Cytoplasm</location>
    </subcellularLocation>
</comment>
<comment type="caution">
    <text evidence="4">Lacks conserved residue(s) required for the propagation of feature annotation.</text>
</comment>
<evidence type="ECO:0000256" key="3">
    <source>
        <dbReference type="ARBA" id="ARBA00022898"/>
    </source>
</evidence>
<organism evidence="6">
    <name type="scientific">Lamprotornis superbus</name>
    <dbReference type="NCBI Taxonomy" id="245042"/>
    <lineage>
        <taxon>Eukaryota</taxon>
        <taxon>Metazoa</taxon>
        <taxon>Chordata</taxon>
        <taxon>Craniata</taxon>
        <taxon>Vertebrata</taxon>
        <taxon>Euteleostomi</taxon>
        <taxon>Archelosauria</taxon>
        <taxon>Archosauria</taxon>
        <taxon>Dinosauria</taxon>
        <taxon>Saurischia</taxon>
        <taxon>Theropoda</taxon>
        <taxon>Coelurosauria</taxon>
        <taxon>Aves</taxon>
        <taxon>Neognathae</taxon>
        <taxon>Neoaves</taxon>
        <taxon>Telluraves</taxon>
        <taxon>Australaves</taxon>
        <taxon>Passeriformes</taxon>
        <taxon>Sturnidae</taxon>
        <taxon>Lamprotornis</taxon>
    </lineage>
</organism>
<dbReference type="GO" id="GO:0034354">
    <property type="term" value="P:'de novo' NAD+ biosynthetic process from L-tryptophan"/>
    <property type="evidence" value="ECO:0007669"/>
    <property type="project" value="UniProtKB-UniRule"/>
</dbReference>
<name>A0A835P058_9PASS</name>
<dbReference type="GO" id="GO:0097053">
    <property type="term" value="P:L-kynurenine catabolic process"/>
    <property type="evidence" value="ECO:0007669"/>
    <property type="project" value="UniProtKB-UniRule"/>
</dbReference>
<feature type="domain" description="Aminotransferase class V" evidence="5">
    <location>
        <begin position="309"/>
        <end position="444"/>
    </location>
</feature>
<gene>
    <name evidence="4" type="primary">KYNU</name>
    <name evidence="7" type="ORF">IHE44_0014644</name>
    <name evidence="6" type="ORF">IHE44_001466</name>
</gene>
<feature type="modified residue" description="N6-(pyridoxal phosphate)lysine" evidence="4">
    <location>
        <position position="344"/>
    </location>
</feature>
<keyword evidence="2 4" id="KW-0378">Hydrolase</keyword>
<reference evidence="6" key="1">
    <citation type="submission" date="2020-10" db="EMBL/GenBank/DDBJ databases">
        <title>Feather gene expression reveals the developmental basis of iridescence in African starlings.</title>
        <authorList>
            <person name="Rubenstein D.R."/>
        </authorList>
    </citation>
    <scope>NUCLEOTIDE SEQUENCE</scope>
    <source>
        <strain evidence="6">SS15</strain>
        <tissue evidence="6">Liver</tissue>
    </source>
</reference>
<dbReference type="InterPro" id="IPR015421">
    <property type="entry name" value="PyrdxlP-dep_Trfase_major"/>
</dbReference>
<feature type="binding site" evidence="4">
    <location>
        <position position="318"/>
    </location>
    <ligand>
        <name>pyridoxal 5'-phosphate</name>
        <dbReference type="ChEBI" id="CHEBI:597326"/>
    </ligand>
</feature>
<evidence type="ECO:0000256" key="1">
    <source>
        <dbReference type="ARBA" id="ARBA00022642"/>
    </source>
</evidence>
<dbReference type="Gene3D" id="3.90.1150.10">
    <property type="entry name" value="Aspartate Aminotransferase, domain 1"/>
    <property type="match status" value="1"/>
</dbReference>
<comment type="catalytic activity">
    <reaction evidence="4">
        <text>3-hydroxy-L-kynurenine + H2O = 3-hydroxyanthranilate + L-alanine + H(+)</text>
        <dbReference type="Rhea" id="RHEA:25143"/>
        <dbReference type="ChEBI" id="CHEBI:15377"/>
        <dbReference type="ChEBI" id="CHEBI:15378"/>
        <dbReference type="ChEBI" id="CHEBI:36559"/>
        <dbReference type="ChEBI" id="CHEBI:57972"/>
        <dbReference type="ChEBI" id="CHEBI:58125"/>
    </reaction>
</comment>
<dbReference type="GO" id="GO:0005737">
    <property type="term" value="C:cytoplasm"/>
    <property type="evidence" value="ECO:0007669"/>
    <property type="project" value="UniProtKB-SubCell"/>
</dbReference>
<evidence type="ECO:0000256" key="2">
    <source>
        <dbReference type="ARBA" id="ARBA00022801"/>
    </source>
</evidence>
<dbReference type="InterPro" id="IPR015424">
    <property type="entry name" value="PyrdxlP-dep_Trfase"/>
</dbReference>
<dbReference type="EMBL" id="JADDUC020000008">
    <property type="protein sequence ID" value="KAI1237379.1"/>
    <property type="molecule type" value="Genomic_DNA"/>
</dbReference>
<feature type="binding site" evidence="4">
    <location>
        <begin position="165"/>
        <end position="168"/>
    </location>
    <ligand>
        <name>pyridoxal 5'-phosphate</name>
        <dbReference type="ChEBI" id="CHEBI:597326"/>
    </ligand>
</feature>
<evidence type="ECO:0000313" key="8">
    <source>
        <dbReference type="Proteomes" id="UP000618051"/>
    </source>
</evidence>
<reference evidence="7 8" key="2">
    <citation type="journal article" date="2021" name="J. Hered.">
        <title>Feather Gene Expression Elucidates the Developmental Basis of Plumage Iridescence in African Starlings.</title>
        <authorList>
            <person name="Rubenstein D.R."/>
            <person name="Corvelo A."/>
            <person name="MacManes M.D."/>
            <person name="Maia R."/>
            <person name="Narzisi G."/>
            <person name="Rousaki A."/>
            <person name="Vandenabeele P."/>
            <person name="Shawkey M.D."/>
            <person name="Solomon J."/>
        </authorList>
    </citation>
    <scope>NUCLEOTIDE SEQUENCE [LARGE SCALE GENOMIC DNA]</scope>
    <source>
        <strain evidence="7">SS15</strain>
    </source>
</reference>
<dbReference type="InterPro" id="IPR015422">
    <property type="entry name" value="PyrdxlP-dep_Trfase_small"/>
</dbReference>
<feature type="binding site" evidence="4">
    <location>
        <position position="138"/>
    </location>
    <ligand>
        <name>pyridoxal 5'-phosphate</name>
        <dbReference type="ChEBI" id="CHEBI:597326"/>
    </ligand>
</feature>
<comment type="caution">
    <text evidence="6">The sequence shown here is derived from an EMBL/GenBank/DDBJ whole genome shotgun (WGS) entry which is preliminary data.</text>
</comment>
<dbReference type="InterPro" id="IPR010111">
    <property type="entry name" value="Kynureninase"/>
</dbReference>
<comment type="cofactor">
    <cofactor evidence="4">
        <name>pyridoxal 5'-phosphate</name>
        <dbReference type="ChEBI" id="CHEBI:597326"/>
    </cofactor>
</comment>
<comment type="similarity">
    <text evidence="4">Belongs to the kynureninase family.</text>
</comment>
<feature type="binding site" evidence="4">
    <location>
        <position position="137"/>
    </location>
    <ligand>
        <name>pyridoxal 5'-phosphate</name>
        <dbReference type="ChEBI" id="CHEBI:597326"/>
    </ligand>
</feature>